<dbReference type="CDD" id="cd18574">
    <property type="entry name" value="ABC_6TM_ABCB8_like"/>
    <property type="match status" value="1"/>
</dbReference>
<keyword evidence="19" id="KW-0407">Ion channel</keyword>
<dbReference type="PROSITE" id="PS50893">
    <property type="entry name" value="ABC_TRANSPORTER_2"/>
    <property type="match status" value="1"/>
</dbReference>
<evidence type="ECO:0000256" key="16">
    <source>
        <dbReference type="ARBA" id="ARBA00041416"/>
    </source>
</evidence>
<keyword evidence="10" id="KW-0630">Potassium</keyword>
<dbReference type="GO" id="GO:0006813">
    <property type="term" value="P:potassium ion transport"/>
    <property type="evidence" value="ECO:0007669"/>
    <property type="project" value="UniProtKB-KW"/>
</dbReference>
<dbReference type="Pfam" id="PF00005">
    <property type="entry name" value="ABC_tran"/>
    <property type="match status" value="1"/>
</dbReference>
<protein>
    <recommendedName>
        <fullName evidence="15">Mitochondrial potassium channel ATP-binding subunit</fullName>
    </recommendedName>
    <alternativeName>
        <fullName evidence="17">ATP-binding cassette sub-family B member 8, mitochondrial</fullName>
    </alternativeName>
    <alternativeName>
        <fullName evidence="16">Mitochondrial sulfonylurea-receptor</fullName>
    </alternativeName>
</protein>
<dbReference type="RefSeq" id="XP_026278900.1">
    <property type="nucleotide sequence ID" value="XM_026423115.2"/>
</dbReference>
<evidence type="ECO:0000256" key="8">
    <source>
        <dbReference type="ARBA" id="ARBA00022840"/>
    </source>
</evidence>
<dbReference type="InterPro" id="IPR017871">
    <property type="entry name" value="ABC_transporter-like_CS"/>
</dbReference>
<organism evidence="18 19">
    <name type="scientific">Frankliniella occidentalis</name>
    <name type="common">Western flower thrips</name>
    <name type="synonym">Euthrips occidentalis</name>
    <dbReference type="NCBI Taxonomy" id="133901"/>
    <lineage>
        <taxon>Eukaryota</taxon>
        <taxon>Metazoa</taxon>
        <taxon>Ecdysozoa</taxon>
        <taxon>Arthropoda</taxon>
        <taxon>Hexapoda</taxon>
        <taxon>Insecta</taxon>
        <taxon>Pterygota</taxon>
        <taxon>Neoptera</taxon>
        <taxon>Paraneoptera</taxon>
        <taxon>Thysanoptera</taxon>
        <taxon>Terebrantia</taxon>
        <taxon>Thripoidea</taxon>
        <taxon>Thripidae</taxon>
        <taxon>Frankliniella</taxon>
    </lineage>
</organism>
<dbReference type="GO" id="GO:0015421">
    <property type="term" value="F:ABC-type oligopeptide transporter activity"/>
    <property type="evidence" value="ECO:0007669"/>
    <property type="project" value="TreeGrafter"/>
</dbReference>
<dbReference type="InterPro" id="IPR003593">
    <property type="entry name" value="AAA+_ATPase"/>
</dbReference>
<dbReference type="GO" id="GO:0090374">
    <property type="term" value="P:oligopeptide export from mitochondrion"/>
    <property type="evidence" value="ECO:0007669"/>
    <property type="project" value="TreeGrafter"/>
</dbReference>
<evidence type="ECO:0000256" key="7">
    <source>
        <dbReference type="ARBA" id="ARBA00022792"/>
    </source>
</evidence>
<keyword evidence="7" id="KW-0999">Mitochondrion inner membrane</keyword>
<dbReference type="SMART" id="SM00382">
    <property type="entry name" value="AAA"/>
    <property type="match status" value="1"/>
</dbReference>
<evidence type="ECO:0000313" key="19">
    <source>
        <dbReference type="RefSeq" id="XP_026278900.1"/>
    </source>
</evidence>
<comment type="subcellular location">
    <subcellularLocation>
        <location evidence="1">Mitochondrion inner membrane</location>
        <topology evidence="1">Multi-pass membrane protein</topology>
    </subcellularLocation>
</comment>
<dbReference type="AlphaFoldDB" id="A0A6J1SHT9"/>
<keyword evidence="14" id="KW-0472">Membrane</keyword>
<dbReference type="PANTHER" id="PTHR43394">
    <property type="entry name" value="ATP-DEPENDENT PERMEASE MDL1, MITOCHONDRIAL"/>
    <property type="match status" value="1"/>
</dbReference>
<dbReference type="GO" id="GO:0034220">
    <property type="term" value="P:monoatomic ion transmembrane transport"/>
    <property type="evidence" value="ECO:0007669"/>
    <property type="project" value="UniProtKB-KW"/>
</dbReference>
<keyword evidence="9" id="KW-0809">Transit peptide</keyword>
<evidence type="ECO:0000256" key="1">
    <source>
        <dbReference type="ARBA" id="ARBA00004448"/>
    </source>
</evidence>
<keyword evidence="4" id="KW-0633">Potassium transport</keyword>
<dbReference type="GO" id="GO:0016887">
    <property type="term" value="F:ATP hydrolysis activity"/>
    <property type="evidence" value="ECO:0007669"/>
    <property type="project" value="InterPro"/>
</dbReference>
<proteinExistence type="inferred from homology"/>
<dbReference type="PROSITE" id="PS00211">
    <property type="entry name" value="ABC_TRANSPORTER_1"/>
    <property type="match status" value="1"/>
</dbReference>
<dbReference type="InterPro" id="IPR036640">
    <property type="entry name" value="ABC1_TM_sf"/>
</dbReference>
<dbReference type="InterPro" id="IPR003439">
    <property type="entry name" value="ABC_transporter-like_ATP-bd"/>
</dbReference>
<evidence type="ECO:0000256" key="3">
    <source>
        <dbReference type="ARBA" id="ARBA00022448"/>
    </source>
</evidence>
<evidence type="ECO:0000256" key="17">
    <source>
        <dbReference type="ARBA" id="ARBA00042968"/>
    </source>
</evidence>
<evidence type="ECO:0000256" key="13">
    <source>
        <dbReference type="ARBA" id="ARBA00023128"/>
    </source>
</evidence>
<evidence type="ECO:0000256" key="4">
    <source>
        <dbReference type="ARBA" id="ARBA00022538"/>
    </source>
</evidence>
<keyword evidence="8 19" id="KW-0067">ATP-binding</keyword>
<keyword evidence="5" id="KW-0812">Transmembrane</keyword>
<dbReference type="CDD" id="cd03249">
    <property type="entry name" value="ABC_MTABC3_MDL1_MDL2"/>
    <property type="match status" value="1"/>
</dbReference>
<evidence type="ECO:0000256" key="14">
    <source>
        <dbReference type="ARBA" id="ARBA00023136"/>
    </source>
</evidence>
<keyword evidence="11" id="KW-1133">Transmembrane helix</keyword>
<dbReference type="Gene3D" id="3.40.50.300">
    <property type="entry name" value="P-loop containing nucleotide triphosphate hydrolases"/>
    <property type="match status" value="1"/>
</dbReference>
<dbReference type="PANTHER" id="PTHR43394:SF17">
    <property type="entry name" value="MITOCHONDRIAL POTASSIUM CHANNEL ATP-BINDING SUBUNIT"/>
    <property type="match status" value="1"/>
</dbReference>
<name>A0A6J1SHT9_FRAOC</name>
<keyword evidence="13" id="KW-0496">Mitochondrion</keyword>
<evidence type="ECO:0000256" key="2">
    <source>
        <dbReference type="ARBA" id="ARBA00007577"/>
    </source>
</evidence>
<evidence type="ECO:0000256" key="15">
    <source>
        <dbReference type="ARBA" id="ARBA00040439"/>
    </source>
</evidence>
<dbReference type="GO" id="GO:0005524">
    <property type="term" value="F:ATP binding"/>
    <property type="evidence" value="ECO:0007669"/>
    <property type="project" value="UniProtKB-KW"/>
</dbReference>
<keyword evidence="12" id="KW-0406">Ion transport</keyword>
<dbReference type="InterPro" id="IPR011527">
    <property type="entry name" value="ABC1_TM_dom"/>
</dbReference>
<dbReference type="GO" id="GO:0005743">
    <property type="term" value="C:mitochondrial inner membrane"/>
    <property type="evidence" value="ECO:0007669"/>
    <property type="project" value="UniProtKB-SubCell"/>
</dbReference>
<evidence type="ECO:0000256" key="6">
    <source>
        <dbReference type="ARBA" id="ARBA00022741"/>
    </source>
</evidence>
<evidence type="ECO:0000256" key="9">
    <source>
        <dbReference type="ARBA" id="ARBA00022946"/>
    </source>
</evidence>
<evidence type="ECO:0000313" key="18">
    <source>
        <dbReference type="Proteomes" id="UP000504606"/>
    </source>
</evidence>
<accession>A0A6J1SHT9</accession>
<dbReference type="OrthoDB" id="6500128at2759"/>
<dbReference type="InterPro" id="IPR027417">
    <property type="entry name" value="P-loop_NTPase"/>
</dbReference>
<dbReference type="SUPFAM" id="SSF52540">
    <property type="entry name" value="P-loop containing nucleoside triphosphate hydrolases"/>
    <property type="match status" value="1"/>
</dbReference>
<reference evidence="19" key="1">
    <citation type="submission" date="2025-08" db="UniProtKB">
        <authorList>
            <consortium name="RefSeq"/>
        </authorList>
    </citation>
    <scope>IDENTIFICATION</scope>
    <source>
        <tissue evidence="19">Whole organism</tissue>
    </source>
</reference>
<keyword evidence="18" id="KW-1185">Reference proteome</keyword>
<dbReference type="KEGG" id="foc:113206852"/>
<evidence type="ECO:0000256" key="5">
    <source>
        <dbReference type="ARBA" id="ARBA00022692"/>
    </source>
</evidence>
<dbReference type="FunFam" id="1.20.1560.10:FF:000016">
    <property type="entry name" value="ATP-binding cassette sub-family B member 8, mitochondrial"/>
    <property type="match status" value="1"/>
</dbReference>
<keyword evidence="3" id="KW-0813">Transport</keyword>
<evidence type="ECO:0000256" key="10">
    <source>
        <dbReference type="ARBA" id="ARBA00022958"/>
    </source>
</evidence>
<dbReference type="Gene3D" id="1.20.1560.10">
    <property type="entry name" value="ABC transporter type 1, transmembrane domain"/>
    <property type="match status" value="1"/>
</dbReference>
<keyword evidence="6" id="KW-0547">Nucleotide-binding</keyword>
<comment type="similarity">
    <text evidence="2">Belongs to the ABC transporter superfamily. ABCB family. Multidrug resistance exporter (TC 3.A.1.201) subfamily.</text>
</comment>
<dbReference type="GeneID" id="113206852"/>
<dbReference type="Proteomes" id="UP000504606">
    <property type="component" value="Unplaced"/>
</dbReference>
<dbReference type="InterPro" id="IPR039421">
    <property type="entry name" value="Type_1_exporter"/>
</dbReference>
<dbReference type="PROSITE" id="PS50929">
    <property type="entry name" value="ABC_TM1F"/>
    <property type="match status" value="1"/>
</dbReference>
<dbReference type="FunFam" id="3.40.50.300:FF:000403">
    <property type="entry name" value="ATP-binding cassette sub-family B member 8, mitochondrial"/>
    <property type="match status" value="1"/>
</dbReference>
<evidence type="ECO:0000256" key="12">
    <source>
        <dbReference type="ARBA" id="ARBA00023065"/>
    </source>
</evidence>
<gene>
    <name evidence="19" type="primary">LOC113206852</name>
</gene>
<dbReference type="Pfam" id="PF00664">
    <property type="entry name" value="ABC_membrane"/>
    <property type="match status" value="1"/>
</dbReference>
<sequence>MLLRLFKTCDRSGISFQIRSQLSFRSPPQFNIKSSNTSFIRSFSNNVHQKNNVKVNLLQCSWLTRSTGLFSTGLLGFFGALPTIAFCEAQHKTTGRLTGLRHTNTEKSKFDWPKFWTMLKPDIWTLAAAIAAALVVALINIKIPLILGGLVNIISKISSESEKSFSEQILSPGLRLVSYFVAQSVFTFVYISLLSGVGERVAFEMKNQLFASLMSQDLSFFDEERTGELMNRLTTDVQNFKSAFKHCVSQGLRSGTQIIGCAGALISVSPQMTGMIMVLVPSVIIFGTYIGSLLRKLSARASAQVGRISTVAEEALSNIRTVRAFGMEDKECELLREESKKAQELNEQLGWGIGLFQAGTNLFLNGMVLTTLCMGGYLMSVNEMSAGDVMSFLVAAQTVQRSLAQVSLLYGEVLKGLGAGASVFEYINRKPKVPLIGGEVIPYHTLQPHVKFEDVTFSYPTRPDQQILKNFNLSIPAGSTVAIVGSSGNGKSTVAALLARMYEADSGTVTLGGHDLSKLDPTWLRSRVIGFINQEPVLFATSIKENIRYSKPSATDEEVVAVAKLAQADEFIQSFPEGYDTVVGEKGVTVSGGQKQRIAIARALLKNPSILILDEATSALDAQSEKTVQKALEIAAKGRTVLVIAHRLSTVKNADQIVVLQKGVIVEMGTHEELQKKKGYYWSLVQHQELMNRQVG</sequence>
<evidence type="ECO:0000256" key="11">
    <source>
        <dbReference type="ARBA" id="ARBA00022989"/>
    </source>
</evidence>
<dbReference type="SUPFAM" id="SSF90123">
    <property type="entry name" value="ABC transporter transmembrane region"/>
    <property type="match status" value="1"/>
</dbReference>